<dbReference type="GO" id="GO:0008999">
    <property type="term" value="F:protein-N-terminal-alanine acetyltransferase activity"/>
    <property type="evidence" value="ECO:0007669"/>
    <property type="project" value="TreeGrafter"/>
</dbReference>
<dbReference type="PANTHER" id="PTHR43441:SF11">
    <property type="entry name" value="RIBOSOMAL-PROTEIN-SERINE ACETYLTRANSFERASE"/>
    <property type="match status" value="1"/>
</dbReference>
<dbReference type="GO" id="GO:0005737">
    <property type="term" value="C:cytoplasm"/>
    <property type="evidence" value="ECO:0007669"/>
    <property type="project" value="TreeGrafter"/>
</dbReference>
<evidence type="ECO:0000313" key="2">
    <source>
        <dbReference type="EMBL" id="BAK36709.1"/>
    </source>
</evidence>
<reference evidence="2 3" key="1">
    <citation type="submission" date="2011-05" db="EMBL/GenBank/DDBJ databases">
        <title>Whole genome sequence of Microlunatus phosphovorus NM-1.</title>
        <authorList>
            <person name="Hosoyama A."/>
            <person name="Sasaki K."/>
            <person name="Harada T."/>
            <person name="Igarashi R."/>
            <person name="Kawakoshi A."/>
            <person name="Sasagawa M."/>
            <person name="Fukada J."/>
            <person name="Nakamura S."/>
            <person name="Katano Y."/>
            <person name="Hanada S."/>
            <person name="Kamagata Y."/>
            <person name="Nakamura N."/>
            <person name="Yamazaki S."/>
            <person name="Fujita N."/>
        </authorList>
    </citation>
    <scope>NUCLEOTIDE SEQUENCE [LARGE SCALE GENOMIC DNA]</scope>
    <source>
        <strain evidence="3">ATCC 700054 / DSM 10555 / JCM 9379 / NBRC 101784 / NCIMB 13414 / VKM Ac-1990 / NM-1</strain>
    </source>
</reference>
<dbReference type="Proteomes" id="UP000007947">
    <property type="component" value="Chromosome"/>
</dbReference>
<name>F5XP69_MICPN</name>
<dbReference type="STRING" id="1032480.MLP_36950"/>
<gene>
    <name evidence="2" type="ordered locus">MLP_36950</name>
</gene>
<dbReference type="KEGG" id="mph:MLP_36950"/>
<dbReference type="Pfam" id="PF13302">
    <property type="entry name" value="Acetyltransf_3"/>
    <property type="match status" value="1"/>
</dbReference>
<dbReference type="InterPro" id="IPR051908">
    <property type="entry name" value="Ribosomal_N-acetyltransferase"/>
</dbReference>
<evidence type="ECO:0000313" key="3">
    <source>
        <dbReference type="Proteomes" id="UP000007947"/>
    </source>
</evidence>
<keyword evidence="3" id="KW-1185">Reference proteome</keyword>
<dbReference type="PROSITE" id="PS51186">
    <property type="entry name" value="GNAT"/>
    <property type="match status" value="1"/>
</dbReference>
<sequence>MRLRPIVHSDADRIHEWAAQPEVCRYQPWGPNTRADTEAFVAEAVKAWEVRPQRRWAWVAVDPSDIVVGNGEVNLRGHGRAEISYVVHIELWGKGIGSAIGDQLTGWAFTHLAGLERLEATCDPRNSASASVLRHVGMTYEGTLRHVQLIRDGWRDSQVFSILRSEWAANT</sequence>
<organism evidence="2 3">
    <name type="scientific">Microlunatus phosphovorus (strain ATCC 700054 / DSM 10555 / JCM 9379 / NBRC 101784 / NCIMB 13414 / VKM Ac-1990 / NM-1)</name>
    <dbReference type="NCBI Taxonomy" id="1032480"/>
    <lineage>
        <taxon>Bacteria</taxon>
        <taxon>Bacillati</taxon>
        <taxon>Actinomycetota</taxon>
        <taxon>Actinomycetes</taxon>
        <taxon>Propionibacteriales</taxon>
        <taxon>Propionibacteriaceae</taxon>
        <taxon>Microlunatus</taxon>
    </lineage>
</organism>
<dbReference type="HOGENOM" id="CLU_013985_3_6_11"/>
<accession>F5XP69</accession>
<dbReference type="SUPFAM" id="SSF55729">
    <property type="entry name" value="Acyl-CoA N-acyltransferases (Nat)"/>
    <property type="match status" value="1"/>
</dbReference>
<dbReference type="eggNOG" id="COG1670">
    <property type="taxonomic scope" value="Bacteria"/>
</dbReference>
<evidence type="ECO:0000259" key="1">
    <source>
        <dbReference type="PROSITE" id="PS51186"/>
    </source>
</evidence>
<dbReference type="Gene3D" id="3.40.630.30">
    <property type="match status" value="1"/>
</dbReference>
<dbReference type="EMBL" id="AP012204">
    <property type="protein sequence ID" value="BAK36709.1"/>
    <property type="molecule type" value="Genomic_DNA"/>
</dbReference>
<dbReference type="InterPro" id="IPR000182">
    <property type="entry name" value="GNAT_dom"/>
</dbReference>
<feature type="domain" description="N-acetyltransferase" evidence="1">
    <location>
        <begin position="1"/>
        <end position="161"/>
    </location>
</feature>
<dbReference type="PANTHER" id="PTHR43441">
    <property type="entry name" value="RIBOSOMAL-PROTEIN-SERINE ACETYLTRANSFERASE"/>
    <property type="match status" value="1"/>
</dbReference>
<dbReference type="GO" id="GO:1990189">
    <property type="term" value="F:protein N-terminal-serine acetyltransferase activity"/>
    <property type="evidence" value="ECO:0007669"/>
    <property type="project" value="TreeGrafter"/>
</dbReference>
<dbReference type="AlphaFoldDB" id="F5XP69"/>
<proteinExistence type="predicted"/>
<protein>
    <recommendedName>
        <fullName evidence="1">N-acetyltransferase domain-containing protein</fullName>
    </recommendedName>
</protein>
<dbReference type="InterPro" id="IPR016181">
    <property type="entry name" value="Acyl_CoA_acyltransferase"/>
</dbReference>